<dbReference type="Pfam" id="PF13087">
    <property type="entry name" value="AAA_12"/>
    <property type="match status" value="1"/>
</dbReference>
<dbReference type="InterPro" id="IPR026300">
    <property type="entry name" value="CWF11_fam"/>
</dbReference>
<evidence type="ECO:0000259" key="21">
    <source>
        <dbReference type="Pfam" id="PF13087"/>
    </source>
</evidence>
<evidence type="ECO:0000259" key="24">
    <source>
        <dbReference type="Pfam" id="PF21144"/>
    </source>
</evidence>
<dbReference type="FunFam" id="3.40.50.300:FF:000396">
    <property type="entry name" value="RNA helicase aquarius"/>
    <property type="match status" value="1"/>
</dbReference>
<dbReference type="Proteomes" id="UP001318040">
    <property type="component" value="Chromosome 33"/>
</dbReference>
<feature type="region of interest" description="Disordered" evidence="19">
    <location>
        <begin position="1395"/>
        <end position="1520"/>
    </location>
</feature>
<keyword evidence="7 26" id="KW-0347">Helicase</keyword>
<dbReference type="GO" id="GO:0005524">
    <property type="term" value="F:ATP binding"/>
    <property type="evidence" value="ECO:0007669"/>
    <property type="project" value="UniProtKB-KW"/>
</dbReference>
<evidence type="ECO:0000256" key="19">
    <source>
        <dbReference type="SAM" id="MobiDB-lite"/>
    </source>
</evidence>
<keyword evidence="10" id="KW-0007">Acetylation</keyword>
<keyword evidence="25" id="KW-1185">Reference proteome</keyword>
<evidence type="ECO:0000256" key="11">
    <source>
        <dbReference type="ARBA" id="ARBA00023187"/>
    </source>
</evidence>
<feature type="compositionally biased region" description="Acidic residues" evidence="19">
    <location>
        <begin position="1489"/>
        <end position="1498"/>
    </location>
</feature>
<evidence type="ECO:0000259" key="23">
    <source>
        <dbReference type="Pfam" id="PF21143"/>
    </source>
</evidence>
<feature type="domain" description="RNA helicase aquarius insertion" evidence="24">
    <location>
        <begin position="708"/>
        <end position="796"/>
    </location>
</feature>
<evidence type="ECO:0000259" key="22">
    <source>
        <dbReference type="Pfam" id="PF16399"/>
    </source>
</evidence>
<dbReference type="InterPro" id="IPR047187">
    <property type="entry name" value="SF1_C_Upf1"/>
</dbReference>
<evidence type="ECO:0000256" key="15">
    <source>
        <dbReference type="ARBA" id="ARBA00061244"/>
    </source>
</evidence>
<evidence type="ECO:0000256" key="12">
    <source>
        <dbReference type="ARBA" id="ARBA00023242"/>
    </source>
</evidence>
<evidence type="ECO:0000256" key="13">
    <source>
        <dbReference type="ARBA" id="ARBA00047984"/>
    </source>
</evidence>
<evidence type="ECO:0000313" key="25">
    <source>
        <dbReference type="Proteomes" id="UP001318040"/>
    </source>
</evidence>
<accession>A0AAJ7TR35</accession>
<dbReference type="GO" id="GO:0000398">
    <property type="term" value="P:mRNA splicing, via spliceosome"/>
    <property type="evidence" value="ECO:0007669"/>
    <property type="project" value="InterPro"/>
</dbReference>
<dbReference type="InterPro" id="IPR048967">
    <property type="entry name" value="Aquarius_insert"/>
</dbReference>
<reference evidence="26 27" key="1">
    <citation type="submission" date="2025-04" db="UniProtKB">
        <authorList>
            <consortium name="RefSeq"/>
        </authorList>
    </citation>
    <scope>IDENTIFICATION</scope>
    <source>
        <tissue evidence="26 27">Sperm</tissue>
    </source>
</reference>
<dbReference type="Pfam" id="PF21143">
    <property type="entry name" value="Aquarius_N_2nd"/>
    <property type="match status" value="1"/>
</dbReference>
<evidence type="ECO:0000256" key="14">
    <source>
        <dbReference type="ARBA" id="ARBA00057313"/>
    </source>
</evidence>
<evidence type="ECO:0000313" key="27">
    <source>
        <dbReference type="RefSeq" id="XP_032821101.1"/>
    </source>
</evidence>
<evidence type="ECO:0000256" key="5">
    <source>
        <dbReference type="ARBA" id="ARBA00022741"/>
    </source>
</evidence>
<dbReference type="RefSeq" id="XP_032821100.1">
    <property type="nucleotide sequence ID" value="XM_032965209.1"/>
</dbReference>
<proteinExistence type="inferred from homology"/>
<evidence type="ECO:0000256" key="3">
    <source>
        <dbReference type="ARBA" id="ARBA00022664"/>
    </source>
</evidence>
<comment type="subcellular location">
    <subcellularLocation>
        <location evidence="1">Nucleus</location>
        <location evidence="1">Nucleoplasm</location>
    </subcellularLocation>
</comment>
<dbReference type="Pfam" id="PF13086">
    <property type="entry name" value="AAA_11"/>
    <property type="match status" value="1"/>
</dbReference>
<name>A0AAJ7TR35_PETMA</name>
<keyword evidence="3" id="KW-0507">mRNA processing</keyword>
<keyword evidence="6" id="KW-0378">Hydrolase</keyword>
<evidence type="ECO:0000256" key="10">
    <source>
        <dbReference type="ARBA" id="ARBA00022990"/>
    </source>
</evidence>
<keyword evidence="11" id="KW-0508">mRNA splicing</keyword>
<dbReference type="InterPro" id="IPR041679">
    <property type="entry name" value="DNA2/NAM7-like_C"/>
</dbReference>
<dbReference type="InterPro" id="IPR048966">
    <property type="entry name" value="Aquarius_b-barrel"/>
</dbReference>
<evidence type="ECO:0000256" key="4">
    <source>
        <dbReference type="ARBA" id="ARBA00022728"/>
    </source>
</evidence>
<dbReference type="RefSeq" id="XP_032821102.1">
    <property type="nucleotide sequence ID" value="XM_032965211.1"/>
</dbReference>
<gene>
    <name evidence="26 27 28" type="primary">AQR</name>
</gene>
<dbReference type="PANTHER" id="PTHR10887:SF5">
    <property type="entry name" value="RNA HELICASE AQUARIUS"/>
    <property type="match status" value="1"/>
</dbReference>
<dbReference type="GO" id="GO:0003729">
    <property type="term" value="F:mRNA binding"/>
    <property type="evidence" value="ECO:0007669"/>
    <property type="project" value="TreeGrafter"/>
</dbReference>
<dbReference type="Pfam" id="PF16399">
    <property type="entry name" value="Aquarius_N_1st"/>
    <property type="match status" value="1"/>
</dbReference>
<comment type="similarity">
    <text evidence="15">Belongs to the CWF11 family.</text>
</comment>
<feature type="compositionally biased region" description="Basic and acidic residues" evidence="19">
    <location>
        <begin position="1472"/>
        <end position="1488"/>
    </location>
</feature>
<feature type="domain" description="RNA helicase aquarius beta-barrel" evidence="23">
    <location>
        <begin position="494"/>
        <end position="660"/>
    </location>
</feature>
<dbReference type="InterPro" id="IPR032174">
    <property type="entry name" value="Aquarius_N"/>
</dbReference>
<evidence type="ECO:0000256" key="17">
    <source>
        <dbReference type="ARBA" id="ARBA00069875"/>
    </source>
</evidence>
<feature type="domain" description="RNA helicase aquarius N-terminal" evidence="22">
    <location>
        <begin position="24"/>
        <end position="415"/>
    </location>
</feature>
<evidence type="ECO:0000256" key="6">
    <source>
        <dbReference type="ARBA" id="ARBA00022801"/>
    </source>
</evidence>
<dbReference type="CDD" id="cd17935">
    <property type="entry name" value="EEXXQc_AQR"/>
    <property type="match status" value="1"/>
</dbReference>
<dbReference type="InterPro" id="IPR027417">
    <property type="entry name" value="P-loop_NTPase"/>
</dbReference>
<feature type="region of interest" description="Disordered" evidence="19">
    <location>
        <begin position="1640"/>
        <end position="1674"/>
    </location>
</feature>
<dbReference type="PIRSF" id="PIRSF038901">
    <property type="entry name" value="AQR_cwf11"/>
    <property type="match status" value="1"/>
</dbReference>
<evidence type="ECO:0000256" key="2">
    <source>
        <dbReference type="ARBA" id="ARBA00012552"/>
    </source>
</evidence>
<dbReference type="GO" id="GO:0005654">
    <property type="term" value="C:nucleoplasm"/>
    <property type="evidence" value="ECO:0007669"/>
    <property type="project" value="UniProtKB-SubCell"/>
</dbReference>
<evidence type="ECO:0000256" key="18">
    <source>
        <dbReference type="ARBA" id="ARBA00083796"/>
    </source>
</evidence>
<organism evidence="25 28">
    <name type="scientific">Petromyzon marinus</name>
    <name type="common">Sea lamprey</name>
    <dbReference type="NCBI Taxonomy" id="7757"/>
    <lineage>
        <taxon>Eukaryota</taxon>
        <taxon>Metazoa</taxon>
        <taxon>Chordata</taxon>
        <taxon>Craniata</taxon>
        <taxon>Vertebrata</taxon>
        <taxon>Cyclostomata</taxon>
        <taxon>Hyperoartia</taxon>
        <taxon>Petromyzontiformes</taxon>
        <taxon>Petromyzontidae</taxon>
        <taxon>Petromyzon</taxon>
    </lineage>
</organism>
<evidence type="ECO:0000313" key="26">
    <source>
        <dbReference type="RefSeq" id="XP_032821100.1"/>
    </source>
</evidence>
<dbReference type="Gene3D" id="3.40.50.300">
    <property type="entry name" value="P-loop containing nucleotide triphosphate hydrolases"/>
    <property type="match status" value="2"/>
</dbReference>
<keyword evidence="4" id="KW-0747">Spliceosome</keyword>
<feature type="compositionally biased region" description="Basic and acidic residues" evidence="19">
    <location>
        <begin position="1409"/>
        <end position="1418"/>
    </location>
</feature>
<feature type="domain" description="DNA2/NAM7 helicase-like C-terminal" evidence="21">
    <location>
        <begin position="1124"/>
        <end position="1315"/>
    </location>
</feature>
<feature type="domain" description="DNA2/NAM7 helicase helicase" evidence="20">
    <location>
        <begin position="806"/>
        <end position="1115"/>
    </location>
</feature>
<dbReference type="PANTHER" id="PTHR10887">
    <property type="entry name" value="DNA2/NAM7 HELICASE FAMILY"/>
    <property type="match status" value="1"/>
</dbReference>
<dbReference type="InterPro" id="IPR045055">
    <property type="entry name" value="DNA2/NAM7-like"/>
</dbReference>
<keyword evidence="5" id="KW-0547">Nucleotide-binding</keyword>
<dbReference type="KEGG" id="pmrn:116948488"/>
<sequence>MATQAVAPKKALAPTVAQINAEYITQLSNQYWAPHIKKKLPFNPKVIEDIYEREMLKTKFAIRKIMLLEFSQYLENYLWPNYTAQTSSKAHLLSICCMLNEKFRENVSAWEAFKLRPQHVPAFFQRLLATSLSEEGSAVTLREQTLLLVFLDHCFNSLEVDVIREQVQRLISLPTWVCLLPSRLEQELRKTPKLKKFWNLIKKSDEKLEPKAKEQADYERRFLSRLIQKFVSVLNSIPAKGDVSADKVHYCERFIELMIDLEALLPTRRWFNTLLDDSHLVVLSHLSELAQRPKEGKLFIQLLEMLQFYSGFEINDQSGNALTDHDMTNMHYDRLTSLQRVAFANFPELRDFALSNVASIDTRDSLLKHFGELSTELLHRMAARLNLLPPLSDGESSSYRKEFLVEMMVSRHERRISQIQALNEMPLYPTEKIIWNENIVPTEYFSGDGCLALPKLNLQFLTLHDYLLRNFNLFRLESTYEIRQDVEDAVSRMKPWRVEDGSTIFGGWARMAQTIGAFSVVEVAKPHIGENHPSRVRADITLHLNMRQHIKAEWEGLRKHDVCFLVTVRGTQPWGTRYTPARPFLEQLDLACVRGCEVQGLLDDKGRVIEDGPEPRPQLKGDTRTIRVWLDPNQYQQDVAAVIQHHADDVYENFNLLLRRKPKENNFKAVLETIRDLMNTECVVPDWLHDIILGYGDPGSAHYSKMPNQIRTLNFNDTFLSMEHLKAGFPSHTVRVVGDHPPPHKPPFRITFPQKKDGNKRRAGNAGETASGGEDSLTLLVEPYVPPNPGPYPYNQPKRNTIQFTPTQIEAIRAGMQPGLTMVVGPPGTGKTDVAVQIISNLYHNFPEQRTLIVTHSNQALNQLFEKIMQLDIDERHLLRMGHGEEELETEKDFSRYGRVNYILARRLELLHEVGRLQESLGVPGDVSYTCETAGHFFLYQVMSRWEEFQSKVRPASGGGGDKGGMAEAAAAIAAHFPFDRYFANAPQPLFHGRSYKEDLEIAEGCFRHLRKIFTQLEEFRAFELLRSGLDRSKYLLVKEAKVIAMTCTHAALKRHDLVQLGFKYDNILMEEAAQILEIETFIPLLLQNPQDGFSRLKRWIMIGDHHQLPPVIKNMAFQKYSNMEQSLFTRFVRLGVPTVDLDAQGRARSSLCNLYNWRYKRLGNLPHVQLLPEFRFANAGLCYDFQLVNVEDFNGVGESEPNPYFYQNLAEAEYAVALFMYMRLLGYPADRISILTTYNGQKHLIRDVVNQRCGENPLFGCPSKVTTVDRFQGQQNDYIILSLVRTKAVGHLRDVRRLVVAMSRARLGLYVFARASLFRNCFELTPAFDQLTARPLQLHLYPDESCPTQRPNGEAARCPPLIVKDMPEMATFVYNMYFRVLQHYQQYYQPLAQPPRSRVQAQPPVQQAKEDTAKDGSDGEATGTTDAMETDSAAALTTETPSAVSGDVEPMDTSEAAATDSKEDGDGDGDKEEKHKKMPEHPGRDSDSDGSEDEADETAVAKEAVVKAKGADGAVTKDAVAEVTDGKEIVKKAEKAISTETTLFKEAVAESAAAKEAVAETTASKESVTEAAAVKECIAETVAKEAVAETTDAKEDVAATKVAKRDVTETTVVKESVAEDAIAMAVVAKEAVAGEAIVTDTETMDTAEGLVERRGDQEGESVEAQEGTGQQES</sequence>
<dbReference type="EC" id="3.6.4.13" evidence="2"/>
<dbReference type="CTD" id="9716"/>
<dbReference type="InterPro" id="IPR041677">
    <property type="entry name" value="DNA2/NAM7_AAA_11"/>
</dbReference>
<feature type="region of interest" description="Disordered" evidence="19">
    <location>
        <begin position="740"/>
        <end position="778"/>
    </location>
</feature>
<dbReference type="Pfam" id="PF21144">
    <property type="entry name" value="Aquarius_N_3rd"/>
    <property type="match status" value="1"/>
</dbReference>
<comment type="catalytic activity">
    <reaction evidence="13">
        <text>ATP + H2O = ADP + phosphate + H(+)</text>
        <dbReference type="Rhea" id="RHEA:13065"/>
        <dbReference type="ChEBI" id="CHEBI:15377"/>
        <dbReference type="ChEBI" id="CHEBI:15378"/>
        <dbReference type="ChEBI" id="CHEBI:30616"/>
        <dbReference type="ChEBI" id="CHEBI:43474"/>
        <dbReference type="ChEBI" id="CHEBI:456216"/>
        <dbReference type="EC" id="3.6.4.13"/>
    </reaction>
</comment>
<dbReference type="RefSeq" id="XP_032821101.1">
    <property type="nucleotide sequence ID" value="XM_032965210.1"/>
</dbReference>
<evidence type="ECO:0000256" key="16">
    <source>
        <dbReference type="ARBA" id="ARBA00063921"/>
    </source>
</evidence>
<comment type="subunit">
    <text evidence="16">Identified in the spliceosome C complex. Component of the XAB2 complex, a multimeric protein complex composed of XAB2, PRPF19, AQR, ZNF830, ISY1, and PPIE. Identified in a pentameric intron-binding (IB) complex composed of AQR, XAB2, ISY1, ZNF830 and PPIE that is incorporated into the spliceosome as a preassembled complex. The IB complex does not contain PRPF19. Within the spliceosome, interacts with SNRPA1, SF3B1, SF3B3, SF3A1 and SF3A2.</text>
</comment>
<evidence type="ECO:0000256" key="1">
    <source>
        <dbReference type="ARBA" id="ARBA00004642"/>
    </source>
</evidence>
<evidence type="ECO:0000256" key="8">
    <source>
        <dbReference type="ARBA" id="ARBA00022840"/>
    </source>
</evidence>
<dbReference type="SUPFAM" id="SSF52540">
    <property type="entry name" value="P-loop containing nucleoside triphosphate hydrolases"/>
    <property type="match status" value="1"/>
</dbReference>
<comment type="function">
    <text evidence="14">Involved in pre-mRNA splicing as component of the spliceosome. Intron-binding spliceosomal protein required to link pre-mRNA splicing and snoRNP (small nucleolar ribonucleoprotein) biogenesis. Plays a key role in position-dependent assembly of intron-encoded box C/D small snoRNP, splicing being required for snoRNP assembly. May act by helping the folding of the snoRNA sequence. Binds to intron of pre-mRNAs in a sequence-independent manner, contacting the region between snoRNA and the branchpoint of introns (40 nucleotides upstream of the branchpoint) during the late stages of splicing. Has ATP-dependent RNA helicase activity and can unwind double-stranded RNA molecules with a 3' overhang (in vitro).</text>
</comment>
<dbReference type="GO" id="GO:0016787">
    <property type="term" value="F:hydrolase activity"/>
    <property type="evidence" value="ECO:0007669"/>
    <property type="project" value="UniProtKB-KW"/>
</dbReference>
<dbReference type="CDD" id="cd18808">
    <property type="entry name" value="SF1_C_Upf1"/>
    <property type="match status" value="1"/>
</dbReference>
<evidence type="ECO:0000313" key="28">
    <source>
        <dbReference type="RefSeq" id="XP_032821102.1"/>
    </source>
</evidence>
<dbReference type="GO" id="GO:0071013">
    <property type="term" value="C:catalytic step 2 spliceosome"/>
    <property type="evidence" value="ECO:0007669"/>
    <property type="project" value="TreeGrafter"/>
</dbReference>
<evidence type="ECO:0000259" key="20">
    <source>
        <dbReference type="Pfam" id="PF13086"/>
    </source>
</evidence>
<evidence type="ECO:0000256" key="7">
    <source>
        <dbReference type="ARBA" id="ARBA00022806"/>
    </source>
</evidence>
<protein>
    <recommendedName>
        <fullName evidence="17">RNA helicase aquarius</fullName>
        <ecNumber evidence="2">3.6.4.13</ecNumber>
    </recommendedName>
    <alternativeName>
        <fullName evidence="18">Intron-binding protein of 160 kDa</fullName>
    </alternativeName>
</protein>
<dbReference type="GO" id="GO:0003724">
    <property type="term" value="F:RNA helicase activity"/>
    <property type="evidence" value="ECO:0007669"/>
    <property type="project" value="UniProtKB-EC"/>
</dbReference>
<keyword evidence="9" id="KW-0694">RNA-binding</keyword>
<evidence type="ECO:0000256" key="9">
    <source>
        <dbReference type="ARBA" id="ARBA00022884"/>
    </source>
</evidence>
<keyword evidence="8" id="KW-0067">ATP-binding</keyword>
<keyword evidence="12" id="KW-0539">Nucleus</keyword>